<keyword evidence="8" id="KW-0732">Signal</keyword>
<comment type="similarity">
    <text evidence="7">Belongs to the glycosyl hydrolase 18 family.</text>
</comment>
<dbReference type="PROSITE" id="PS51910">
    <property type="entry name" value="GH18_2"/>
    <property type="match status" value="1"/>
</dbReference>
<dbReference type="EMBL" id="FNVB01000010">
    <property type="protein sequence ID" value="SEG94676.1"/>
    <property type="molecule type" value="Genomic_DNA"/>
</dbReference>
<dbReference type="InterPro" id="IPR029070">
    <property type="entry name" value="Chitinase_insertion_sf"/>
</dbReference>
<dbReference type="PANTHER" id="PTHR11177:SF317">
    <property type="entry name" value="CHITINASE 12-RELATED"/>
    <property type="match status" value="1"/>
</dbReference>
<dbReference type="Proteomes" id="UP000236729">
    <property type="component" value="Unassembled WGS sequence"/>
</dbReference>
<keyword evidence="4" id="KW-0119">Carbohydrate metabolism</keyword>
<evidence type="ECO:0000256" key="8">
    <source>
        <dbReference type="SAM" id="SignalP"/>
    </source>
</evidence>
<feature type="chain" id="PRO_5030028730" description="chitinase" evidence="8">
    <location>
        <begin position="34"/>
        <end position="459"/>
    </location>
</feature>
<keyword evidence="12" id="KW-1185">Reference proteome</keyword>
<dbReference type="InterPro" id="IPR011583">
    <property type="entry name" value="Chitinase_II/V-like_cat"/>
</dbReference>
<feature type="signal peptide" evidence="8">
    <location>
        <begin position="1"/>
        <end position="33"/>
    </location>
</feature>
<comment type="catalytic activity">
    <reaction evidence="1">
        <text>Random endo-hydrolysis of N-acetyl-beta-D-glucosaminide (1-&gt;4)-beta-linkages in chitin and chitodextrins.</text>
        <dbReference type="EC" id="3.2.1.14"/>
    </reaction>
</comment>
<protein>
    <recommendedName>
        <fullName evidence="2">chitinase</fullName>
        <ecNumber evidence="2">3.2.1.14</ecNumber>
    </recommendedName>
</protein>
<feature type="domain" description="GH18" evidence="9">
    <location>
        <begin position="54"/>
        <end position="459"/>
    </location>
</feature>
<evidence type="ECO:0000256" key="4">
    <source>
        <dbReference type="ARBA" id="ARBA00023024"/>
    </source>
</evidence>
<evidence type="ECO:0000259" key="9">
    <source>
        <dbReference type="PROSITE" id="PS51910"/>
    </source>
</evidence>
<dbReference type="InterPro" id="IPR050314">
    <property type="entry name" value="Glycosyl_Hydrlase_18"/>
</dbReference>
<dbReference type="InterPro" id="IPR001223">
    <property type="entry name" value="Glyco_hydro18_cat"/>
</dbReference>
<sequence>MSSRSRRFPFRLPVLLASVLALGLPLLASPAGATDAPADTRPQAADEAQSQAAARKVGYFTQWSIYGRNYFVKNLDTSGTAAKLTHINYAFGNLNTAGQCFQVNQTGEGDAWADYQRRFTAEQTVSGQADAYDQPLAGNLNQLKQLKAKYPHLKVYISFGGWTWSKNFHNAAATPQSRAAHVKSCIDMWIRGNMPKIGGEPQGGDGVAAGIFDGVDLDWEWPGSEGGPGNVVDPADKQNFTALLQEWRTQLDAVGKETGKTYDISAFLPADPAKIEAGFEVPKVFDLLTFGTIQGYDLHGAYDPTTNHQSAILSPEGDPSPEKWSIDQTINAWRTAGAPNDKMVLGVPFYGRGWTGVTNQNNGLFQNSTGPAPATWEAGIEDYKVLKSKAGQYTLHRDEQAGFAWLFDGTTFWTYDDPTEIKRKVDYLKKQGLGGAMIWSLDGDTPDGELMTALHTALG</sequence>
<evidence type="ECO:0000256" key="2">
    <source>
        <dbReference type="ARBA" id="ARBA00012729"/>
    </source>
</evidence>
<organism evidence="10 13">
    <name type="scientific">Saccharopolyspora kobensis</name>
    <dbReference type="NCBI Taxonomy" id="146035"/>
    <lineage>
        <taxon>Bacteria</taxon>
        <taxon>Bacillati</taxon>
        <taxon>Actinomycetota</taxon>
        <taxon>Actinomycetes</taxon>
        <taxon>Pseudonocardiales</taxon>
        <taxon>Pseudonocardiaceae</taxon>
        <taxon>Saccharopolyspora</taxon>
    </lineage>
</organism>
<dbReference type="AlphaFoldDB" id="A0A1H6ECJ6"/>
<dbReference type="GO" id="GO:0006032">
    <property type="term" value="P:chitin catabolic process"/>
    <property type="evidence" value="ECO:0007669"/>
    <property type="project" value="UniProtKB-KW"/>
</dbReference>
<dbReference type="Proteomes" id="UP000199690">
    <property type="component" value="Unassembled WGS sequence"/>
</dbReference>
<keyword evidence="4" id="KW-0624">Polysaccharide degradation</keyword>
<evidence type="ECO:0000313" key="11">
    <source>
        <dbReference type="EMBL" id="SFD63582.1"/>
    </source>
</evidence>
<evidence type="ECO:0000313" key="13">
    <source>
        <dbReference type="Proteomes" id="UP000236729"/>
    </source>
</evidence>
<accession>A0A1I1TY99</accession>
<dbReference type="Pfam" id="PF00704">
    <property type="entry name" value="Glyco_hydro_18"/>
    <property type="match status" value="1"/>
</dbReference>
<keyword evidence="4" id="KW-0146">Chitin degradation</keyword>
<name>A0A1H6ECJ6_9PSEU</name>
<dbReference type="EC" id="3.2.1.14" evidence="2"/>
<dbReference type="SMART" id="SM00636">
    <property type="entry name" value="Glyco_18"/>
    <property type="match status" value="1"/>
</dbReference>
<dbReference type="Gene3D" id="3.20.20.80">
    <property type="entry name" value="Glycosidases"/>
    <property type="match status" value="1"/>
</dbReference>
<evidence type="ECO:0000256" key="5">
    <source>
        <dbReference type="ARBA" id="ARBA00023295"/>
    </source>
</evidence>
<dbReference type="SMR" id="A0A1H6ECJ6"/>
<dbReference type="SUPFAM" id="SSF51445">
    <property type="entry name" value="(Trans)glycosidases"/>
    <property type="match status" value="1"/>
</dbReference>
<evidence type="ECO:0000256" key="6">
    <source>
        <dbReference type="RuleBase" id="RU000489"/>
    </source>
</evidence>
<dbReference type="SUPFAM" id="SSF54556">
    <property type="entry name" value="Chitinase insertion domain"/>
    <property type="match status" value="1"/>
</dbReference>
<evidence type="ECO:0000256" key="7">
    <source>
        <dbReference type="RuleBase" id="RU004453"/>
    </source>
</evidence>
<proteinExistence type="inferred from homology"/>
<dbReference type="RefSeq" id="WP_093352736.1">
    <property type="nucleotide sequence ID" value="NZ_FNVB01000010.1"/>
</dbReference>
<keyword evidence="3 6" id="KW-0378">Hydrolase</keyword>
<evidence type="ECO:0000313" key="10">
    <source>
        <dbReference type="EMBL" id="SEG94676.1"/>
    </source>
</evidence>
<dbReference type="PROSITE" id="PS01095">
    <property type="entry name" value="GH18_1"/>
    <property type="match status" value="1"/>
</dbReference>
<dbReference type="InterPro" id="IPR001579">
    <property type="entry name" value="Glyco_hydro_18_chit_AS"/>
</dbReference>
<accession>A0A1H6ECJ6</accession>
<dbReference type="EMBL" id="FOME01000005">
    <property type="protein sequence ID" value="SFD63582.1"/>
    <property type="molecule type" value="Genomic_DNA"/>
</dbReference>
<reference evidence="12 13" key="1">
    <citation type="submission" date="2016-10" db="EMBL/GenBank/DDBJ databases">
        <authorList>
            <person name="Varghese N."/>
            <person name="Submissions S."/>
        </authorList>
    </citation>
    <scope>NUCLEOTIDE SEQUENCE [LARGE SCALE GENOMIC DNA]</scope>
    <source>
        <strain evidence="13">ATCC 20501</strain>
        <strain evidence="11 12">CGMCC 4.3529</strain>
    </source>
</reference>
<dbReference type="CDD" id="cd06548">
    <property type="entry name" value="GH18_chitinase"/>
    <property type="match status" value="1"/>
</dbReference>
<keyword evidence="5 6" id="KW-0326">Glycosidase</keyword>
<evidence type="ECO:0000256" key="1">
    <source>
        <dbReference type="ARBA" id="ARBA00000822"/>
    </source>
</evidence>
<dbReference type="PANTHER" id="PTHR11177">
    <property type="entry name" value="CHITINASE"/>
    <property type="match status" value="1"/>
</dbReference>
<dbReference type="GO" id="GO:0005975">
    <property type="term" value="P:carbohydrate metabolic process"/>
    <property type="evidence" value="ECO:0007669"/>
    <property type="project" value="InterPro"/>
</dbReference>
<dbReference type="Gene3D" id="3.10.50.10">
    <property type="match status" value="1"/>
</dbReference>
<evidence type="ECO:0000313" key="12">
    <source>
        <dbReference type="Proteomes" id="UP000199690"/>
    </source>
</evidence>
<dbReference type="GO" id="GO:0008843">
    <property type="term" value="F:endochitinase activity"/>
    <property type="evidence" value="ECO:0007669"/>
    <property type="project" value="UniProtKB-EC"/>
</dbReference>
<reference evidence="10" key="2">
    <citation type="submission" date="2016-10" db="EMBL/GenBank/DDBJ databases">
        <authorList>
            <person name="de Groot N.N."/>
        </authorList>
    </citation>
    <scope>NUCLEOTIDE SEQUENCE [LARGE SCALE GENOMIC DNA]</scope>
    <source>
        <strain evidence="10">ATCC 20501</strain>
    </source>
</reference>
<gene>
    <name evidence="10" type="ORF">SAMN02982929_05969</name>
    <name evidence="11" type="ORF">SAMN05216506_105317</name>
</gene>
<dbReference type="InterPro" id="IPR017853">
    <property type="entry name" value="GH"/>
</dbReference>
<evidence type="ECO:0000256" key="3">
    <source>
        <dbReference type="ARBA" id="ARBA00022801"/>
    </source>
</evidence>
<dbReference type="GO" id="GO:0008061">
    <property type="term" value="F:chitin binding"/>
    <property type="evidence" value="ECO:0007669"/>
    <property type="project" value="InterPro"/>
</dbReference>